<evidence type="ECO:0000313" key="15">
    <source>
        <dbReference type="EMBL" id="CAD6264198.1"/>
    </source>
</evidence>
<keyword evidence="6" id="KW-0547">Nucleotide-binding</keyword>
<feature type="transmembrane region" description="Helical" evidence="12">
    <location>
        <begin position="566"/>
        <end position="584"/>
    </location>
</feature>
<proteinExistence type="inferred from homology"/>
<feature type="transmembrane region" description="Helical" evidence="12">
    <location>
        <begin position="686"/>
        <end position="704"/>
    </location>
</feature>
<dbReference type="InterPro" id="IPR027417">
    <property type="entry name" value="P-loop_NTPase"/>
</dbReference>
<keyword evidence="9 12" id="KW-1133">Transmembrane helix</keyword>
<comment type="caution">
    <text evidence="15">The sequence shown here is derived from an EMBL/GenBank/DDBJ whole genome shotgun (WGS) entry which is preliminary data.</text>
</comment>
<dbReference type="Pfam" id="PF00005">
    <property type="entry name" value="ABC_tran"/>
    <property type="match status" value="1"/>
</dbReference>
<reference evidence="15" key="1">
    <citation type="submission" date="2020-10" db="EMBL/GenBank/DDBJ databases">
        <authorList>
            <person name="Han B."/>
            <person name="Lu T."/>
            <person name="Zhao Q."/>
            <person name="Huang X."/>
            <person name="Zhao Y."/>
        </authorList>
    </citation>
    <scope>NUCLEOTIDE SEQUENCE</scope>
</reference>
<dbReference type="InterPro" id="IPR036640">
    <property type="entry name" value="ABC1_TM_sf"/>
</dbReference>
<dbReference type="InterPro" id="IPR050173">
    <property type="entry name" value="ABC_transporter_C-like"/>
</dbReference>
<dbReference type="PROSITE" id="PS50929">
    <property type="entry name" value="ABC_TM1F"/>
    <property type="match status" value="1"/>
</dbReference>
<evidence type="ECO:0000256" key="4">
    <source>
        <dbReference type="ARBA" id="ARBA00022692"/>
    </source>
</evidence>
<dbReference type="CDD" id="cd18580">
    <property type="entry name" value="ABC_6TM_ABCC_D2"/>
    <property type="match status" value="1"/>
</dbReference>
<evidence type="ECO:0000256" key="9">
    <source>
        <dbReference type="ARBA" id="ARBA00022989"/>
    </source>
</evidence>
<protein>
    <submittedName>
        <fullName evidence="15">Uncharacterized protein</fullName>
    </submittedName>
</protein>
<evidence type="ECO:0000256" key="11">
    <source>
        <dbReference type="SAM" id="MobiDB-lite"/>
    </source>
</evidence>
<feature type="compositionally biased region" description="Polar residues" evidence="11">
    <location>
        <begin position="10"/>
        <end position="23"/>
    </location>
</feature>
<evidence type="ECO:0000313" key="16">
    <source>
        <dbReference type="Proteomes" id="UP000604825"/>
    </source>
</evidence>
<dbReference type="InterPro" id="IPR003439">
    <property type="entry name" value="ABC_transporter-like_ATP-bd"/>
</dbReference>
<dbReference type="FunFam" id="1.20.1560.10:FF:000002">
    <property type="entry name" value="ABC transporter C family member 5"/>
    <property type="match status" value="1"/>
</dbReference>
<keyword evidence="8" id="KW-1278">Translocase</keyword>
<keyword evidence="5" id="KW-0677">Repeat</keyword>
<keyword evidence="10 12" id="KW-0472">Membrane</keyword>
<dbReference type="GO" id="GO:0140359">
    <property type="term" value="F:ABC-type transporter activity"/>
    <property type="evidence" value="ECO:0007669"/>
    <property type="project" value="InterPro"/>
</dbReference>
<feature type="transmembrane region" description="Helical" evidence="12">
    <location>
        <begin position="469"/>
        <end position="497"/>
    </location>
</feature>
<dbReference type="GO" id="GO:0005524">
    <property type="term" value="F:ATP binding"/>
    <property type="evidence" value="ECO:0007669"/>
    <property type="project" value="UniProtKB-KW"/>
</dbReference>
<dbReference type="PANTHER" id="PTHR24223">
    <property type="entry name" value="ATP-BINDING CASSETTE SUB-FAMILY C"/>
    <property type="match status" value="1"/>
</dbReference>
<dbReference type="Pfam" id="PF00664">
    <property type="entry name" value="ABC_membrane"/>
    <property type="match status" value="1"/>
</dbReference>
<gene>
    <name evidence="15" type="ORF">NCGR_LOCUS47503</name>
</gene>
<feature type="transmembrane region" description="Helical" evidence="12">
    <location>
        <begin position="654"/>
        <end position="674"/>
    </location>
</feature>
<dbReference type="GO" id="GO:0016887">
    <property type="term" value="F:ATP hydrolysis activity"/>
    <property type="evidence" value="ECO:0007669"/>
    <property type="project" value="InterPro"/>
</dbReference>
<feature type="domain" description="ABC transmembrane type-1" evidence="14">
    <location>
        <begin position="431"/>
        <end position="676"/>
    </location>
</feature>
<evidence type="ECO:0000256" key="5">
    <source>
        <dbReference type="ARBA" id="ARBA00022737"/>
    </source>
</evidence>
<organism evidence="15 16">
    <name type="scientific">Miscanthus lutarioriparius</name>
    <dbReference type="NCBI Taxonomy" id="422564"/>
    <lineage>
        <taxon>Eukaryota</taxon>
        <taxon>Viridiplantae</taxon>
        <taxon>Streptophyta</taxon>
        <taxon>Embryophyta</taxon>
        <taxon>Tracheophyta</taxon>
        <taxon>Spermatophyta</taxon>
        <taxon>Magnoliopsida</taxon>
        <taxon>Liliopsida</taxon>
        <taxon>Poales</taxon>
        <taxon>Poaceae</taxon>
        <taxon>PACMAD clade</taxon>
        <taxon>Panicoideae</taxon>
        <taxon>Andropogonodae</taxon>
        <taxon>Andropogoneae</taxon>
        <taxon>Saccharinae</taxon>
        <taxon>Miscanthus</taxon>
    </lineage>
</organism>
<sequence length="928" mass="101711">METAGAQGFHVQNTESSQASTGSVDAPSLASKSNDENDSTATVDIADATRALAGIDGIQDGSFTVVPFFPENFLVKCRSREVRDTMLAASTVPAAGTSLVLRPWTRLAHAEAASMKFRATLELEGILPHAWGEDTAAKILAPSCWVHQVDPSSVSKADLSVFKLTAWTSDPRAIPKVVWLHVAENESFVTAGEQLLFGRLQPSLRHKNVLMYRVTIHIRSIADFVPADLSPPPPAPTTDNGDSGQDGNPDRHHFQRGTGPRLQGFRCHRGVVDGEVGTRKSGGGAVGAMKALHVARRCPRDDVTRQLHACQHSEYTCTKQKQKPKLQQDAGESCFCDQTVPRQEKDLSEPSTTAELGAPLPFEFGHMLNDGQCTGVESASDPMILEARLLSDPTTPTVMQVDNPTSAIEAGTTEVTNPHTVPTDNAEAWGWWGVVIILAVSLLSEGSSMASNYWLSYETSGGPVFDTSIFLGVYVSIVATTIILEMIATFIVTFLGLQSAQAFFNKMFDSILRAPMSFFDTTPSGRILSRESSDQSKIDTNLVFYVGFATSMCISVVTNIAITCQVAWPSVIAVLPLLLLNIWYRNRYIATSQELTRLQGVTRAPIIDHFTETFLGAPTVRCFRKEDEFYQTNLDRINSNLRMSFHNYAANEWLGFRLELIGTLILSITAFLMISLPSNFIKKEFVGMSLSYGLSLNSLVYYTISISCMIENDMVAIERVHQYSTLPSEAAWEVADCLPSPDWPSRGDIDVKDLKVRYRQNTPLILKGITVSIKSGEKIGVVGRTGSGKSTLVQALFRIVEPAEGHIIIDVAHMGENWSVGQKQLLCFVRVILKRSRILFMDEATTSVDSQTDAAIQRIIREEFTECTVISIAHRIPTVMDSDRVLVLDAGLVAEFDAPSKLMGRPSLFGAMVQEYASRSSSLKETVG</sequence>
<evidence type="ECO:0000256" key="1">
    <source>
        <dbReference type="ARBA" id="ARBA00004141"/>
    </source>
</evidence>
<dbReference type="InterPro" id="IPR003593">
    <property type="entry name" value="AAA+_ATPase"/>
</dbReference>
<feature type="transmembrane region" description="Helical" evidence="12">
    <location>
        <begin position="542"/>
        <end position="560"/>
    </location>
</feature>
<dbReference type="InterPro" id="IPR011527">
    <property type="entry name" value="ABC1_TM_dom"/>
</dbReference>
<keyword evidence="3" id="KW-0813">Transport</keyword>
<dbReference type="OrthoDB" id="6500128at2759"/>
<feature type="region of interest" description="Disordered" evidence="11">
    <location>
        <begin position="225"/>
        <end position="266"/>
    </location>
</feature>
<evidence type="ECO:0000259" key="14">
    <source>
        <dbReference type="PROSITE" id="PS50929"/>
    </source>
</evidence>
<name>A0A811QXK0_9POAL</name>
<evidence type="ECO:0000256" key="6">
    <source>
        <dbReference type="ARBA" id="ARBA00022741"/>
    </source>
</evidence>
<keyword evidence="4 12" id="KW-0812">Transmembrane</keyword>
<comment type="similarity">
    <text evidence="2">Belongs to the ABC transporter superfamily. ABCC family. Conjugate transporter (TC 3.A.1.208) subfamily.</text>
</comment>
<evidence type="ECO:0000256" key="10">
    <source>
        <dbReference type="ARBA" id="ARBA00023136"/>
    </source>
</evidence>
<dbReference type="InterPro" id="IPR044726">
    <property type="entry name" value="ABCC_6TM_D2"/>
</dbReference>
<dbReference type="SUPFAM" id="SSF52540">
    <property type="entry name" value="P-loop containing nucleoside triphosphate hydrolases"/>
    <property type="match status" value="1"/>
</dbReference>
<dbReference type="EMBL" id="CAJGYO010000012">
    <property type="protein sequence ID" value="CAD6264198.1"/>
    <property type="molecule type" value="Genomic_DNA"/>
</dbReference>
<evidence type="ECO:0000256" key="12">
    <source>
        <dbReference type="SAM" id="Phobius"/>
    </source>
</evidence>
<evidence type="ECO:0000256" key="2">
    <source>
        <dbReference type="ARBA" id="ARBA00009726"/>
    </source>
</evidence>
<keyword evidence="16" id="KW-1185">Reference proteome</keyword>
<dbReference type="PROSITE" id="PS50893">
    <property type="entry name" value="ABC_TRANSPORTER_2"/>
    <property type="match status" value="1"/>
</dbReference>
<dbReference type="SUPFAM" id="SSF90123">
    <property type="entry name" value="ABC transporter transmembrane region"/>
    <property type="match status" value="1"/>
</dbReference>
<dbReference type="GO" id="GO:0016020">
    <property type="term" value="C:membrane"/>
    <property type="evidence" value="ECO:0007669"/>
    <property type="project" value="UniProtKB-SubCell"/>
</dbReference>
<accession>A0A811QXK0</accession>
<evidence type="ECO:0000256" key="8">
    <source>
        <dbReference type="ARBA" id="ARBA00022967"/>
    </source>
</evidence>
<dbReference type="SMART" id="SM00382">
    <property type="entry name" value="AAA"/>
    <property type="match status" value="1"/>
</dbReference>
<evidence type="ECO:0000256" key="3">
    <source>
        <dbReference type="ARBA" id="ARBA00022448"/>
    </source>
</evidence>
<evidence type="ECO:0000256" key="7">
    <source>
        <dbReference type="ARBA" id="ARBA00022840"/>
    </source>
</evidence>
<evidence type="ECO:0000259" key="13">
    <source>
        <dbReference type="PROSITE" id="PS50893"/>
    </source>
</evidence>
<dbReference type="PANTHER" id="PTHR24223:SF230">
    <property type="entry name" value="OS04G0209300 PROTEIN"/>
    <property type="match status" value="1"/>
</dbReference>
<feature type="region of interest" description="Disordered" evidence="11">
    <location>
        <begin position="1"/>
        <end position="40"/>
    </location>
</feature>
<keyword evidence="7" id="KW-0067">ATP-binding</keyword>
<dbReference type="Gene3D" id="3.40.50.300">
    <property type="entry name" value="P-loop containing nucleotide triphosphate hydrolases"/>
    <property type="match status" value="2"/>
</dbReference>
<dbReference type="Proteomes" id="UP000604825">
    <property type="component" value="Unassembled WGS sequence"/>
</dbReference>
<dbReference type="AlphaFoldDB" id="A0A811QXK0"/>
<dbReference type="Gene3D" id="1.20.1560.10">
    <property type="entry name" value="ABC transporter type 1, transmembrane domain"/>
    <property type="match status" value="1"/>
</dbReference>
<comment type="subcellular location">
    <subcellularLocation>
        <location evidence="1">Membrane</location>
        <topology evidence="1">Multi-pass membrane protein</topology>
    </subcellularLocation>
</comment>
<feature type="domain" description="ABC transporter" evidence="13">
    <location>
        <begin position="749"/>
        <end position="915"/>
    </location>
</feature>